<reference evidence="2 3" key="1">
    <citation type="submission" date="2014-04" db="EMBL/GenBank/DDBJ databases">
        <authorList>
            <consortium name="DOE Joint Genome Institute"/>
            <person name="Kuo A."/>
            <person name="Ruytinx J."/>
            <person name="Rineau F."/>
            <person name="Colpaert J."/>
            <person name="Kohler A."/>
            <person name="Nagy L.G."/>
            <person name="Floudas D."/>
            <person name="Copeland A."/>
            <person name="Barry K.W."/>
            <person name="Cichocki N."/>
            <person name="Veneault-Fourrey C."/>
            <person name="LaButti K."/>
            <person name="Lindquist E.A."/>
            <person name="Lipzen A."/>
            <person name="Lundell T."/>
            <person name="Morin E."/>
            <person name="Murat C."/>
            <person name="Sun H."/>
            <person name="Tunlid A."/>
            <person name="Henrissat B."/>
            <person name="Grigoriev I.V."/>
            <person name="Hibbett D.S."/>
            <person name="Martin F."/>
            <person name="Nordberg H.P."/>
            <person name="Cantor M.N."/>
            <person name="Hua S.X."/>
        </authorList>
    </citation>
    <scope>NUCLEOTIDE SEQUENCE [LARGE SCALE GENOMIC DNA]</scope>
    <source>
        <strain evidence="2 3">UH-Slu-Lm8-n1</strain>
    </source>
</reference>
<keyword evidence="1" id="KW-0175">Coiled coil</keyword>
<dbReference type="Gene3D" id="1.20.5.170">
    <property type="match status" value="1"/>
</dbReference>
<dbReference type="InParanoid" id="A0A0D0ACH2"/>
<name>A0A0D0ACH2_9AGAM</name>
<organism evidence="2 3">
    <name type="scientific">Suillus luteus UH-Slu-Lm8-n1</name>
    <dbReference type="NCBI Taxonomy" id="930992"/>
    <lineage>
        <taxon>Eukaryota</taxon>
        <taxon>Fungi</taxon>
        <taxon>Dikarya</taxon>
        <taxon>Basidiomycota</taxon>
        <taxon>Agaricomycotina</taxon>
        <taxon>Agaricomycetes</taxon>
        <taxon>Agaricomycetidae</taxon>
        <taxon>Boletales</taxon>
        <taxon>Suillineae</taxon>
        <taxon>Suillaceae</taxon>
        <taxon>Suillus</taxon>
    </lineage>
</organism>
<accession>A0A0D0ACH2</accession>
<dbReference type="EMBL" id="KN836524">
    <property type="protein sequence ID" value="KIK31932.1"/>
    <property type="molecule type" value="Genomic_DNA"/>
</dbReference>
<reference evidence="3" key="2">
    <citation type="submission" date="2015-01" db="EMBL/GenBank/DDBJ databases">
        <title>Evolutionary Origins and Diversification of the Mycorrhizal Mutualists.</title>
        <authorList>
            <consortium name="DOE Joint Genome Institute"/>
            <consortium name="Mycorrhizal Genomics Consortium"/>
            <person name="Kohler A."/>
            <person name="Kuo A."/>
            <person name="Nagy L.G."/>
            <person name="Floudas D."/>
            <person name="Copeland A."/>
            <person name="Barry K.W."/>
            <person name="Cichocki N."/>
            <person name="Veneault-Fourrey C."/>
            <person name="LaButti K."/>
            <person name="Lindquist E.A."/>
            <person name="Lipzen A."/>
            <person name="Lundell T."/>
            <person name="Morin E."/>
            <person name="Murat C."/>
            <person name="Riley R."/>
            <person name="Ohm R."/>
            <person name="Sun H."/>
            <person name="Tunlid A."/>
            <person name="Henrissat B."/>
            <person name="Grigoriev I.V."/>
            <person name="Hibbett D.S."/>
            <person name="Martin F."/>
        </authorList>
    </citation>
    <scope>NUCLEOTIDE SEQUENCE [LARGE SCALE GENOMIC DNA]</scope>
    <source>
        <strain evidence="3">UH-Slu-Lm8-n1</strain>
    </source>
</reference>
<dbReference type="Proteomes" id="UP000054485">
    <property type="component" value="Unassembled WGS sequence"/>
</dbReference>
<evidence type="ECO:0000313" key="2">
    <source>
        <dbReference type="EMBL" id="KIK31932.1"/>
    </source>
</evidence>
<evidence type="ECO:0000256" key="1">
    <source>
        <dbReference type="SAM" id="Coils"/>
    </source>
</evidence>
<dbReference type="HOGENOM" id="CLU_1526153_0_0_1"/>
<feature type="coiled-coil region" evidence="1">
    <location>
        <begin position="14"/>
        <end position="48"/>
    </location>
</feature>
<protein>
    <submittedName>
        <fullName evidence="2">Uncharacterized protein</fullName>
    </submittedName>
</protein>
<proteinExistence type="predicted"/>
<gene>
    <name evidence="2" type="ORF">CY34DRAFT_19431</name>
</gene>
<sequence>MGERRYLEEQGRVIYGLKDDNAQLKRDNAQLKHDFKELRCQIEETNRADKVAINKIRRRVLLDMDRDQLATICGHKNWREWKDEKTTSTPGDDRSVQTLMTEAEVILENSPDASDYWKAVGQDRSTLRFLVHRSHIRTEGDIVAHNSTAEAIAESVLALTASSDRTHMISIFRSLQ</sequence>
<dbReference type="OrthoDB" id="2628273at2759"/>
<evidence type="ECO:0000313" key="3">
    <source>
        <dbReference type="Proteomes" id="UP000054485"/>
    </source>
</evidence>
<dbReference type="AlphaFoldDB" id="A0A0D0ACH2"/>
<keyword evidence="3" id="KW-1185">Reference proteome</keyword>